<proteinExistence type="predicted"/>
<dbReference type="InterPro" id="IPR046668">
    <property type="entry name" value="DUF6538"/>
</dbReference>
<dbReference type="Pfam" id="PF20172">
    <property type="entry name" value="DUF6538"/>
    <property type="match status" value="1"/>
</dbReference>
<dbReference type="RefSeq" id="WP_304121097.1">
    <property type="nucleotide sequence ID" value="NZ_DYZA01000059.1"/>
</dbReference>
<dbReference type="AlphaFoldDB" id="A0A921AV24"/>
<comment type="caution">
    <text evidence="2">The sequence shown here is derived from an EMBL/GenBank/DDBJ whole genome shotgun (WGS) entry which is preliminary data.</text>
</comment>
<dbReference type="Proteomes" id="UP000698963">
    <property type="component" value="Unassembled WGS sequence"/>
</dbReference>
<name>A0A921AV24_9BACT</name>
<feature type="non-terminal residue" evidence="2">
    <location>
        <position position="90"/>
    </location>
</feature>
<dbReference type="EMBL" id="DYZA01000059">
    <property type="protein sequence ID" value="HJD96639.1"/>
    <property type="molecule type" value="Genomic_DNA"/>
</dbReference>
<feature type="domain" description="DUF6538" evidence="1">
    <location>
        <begin position="22"/>
        <end position="77"/>
    </location>
</feature>
<accession>A0A921AV24</accession>
<gene>
    <name evidence="2" type="ORF">K8W16_03210</name>
</gene>
<organism evidence="2 3">
    <name type="scientific">Mailhella massiliensis</name>
    <dbReference type="NCBI Taxonomy" id="1903261"/>
    <lineage>
        <taxon>Bacteria</taxon>
        <taxon>Pseudomonadati</taxon>
        <taxon>Thermodesulfobacteriota</taxon>
        <taxon>Desulfovibrionia</taxon>
        <taxon>Desulfovibrionales</taxon>
        <taxon>Desulfovibrionaceae</taxon>
        <taxon>Mailhella</taxon>
    </lineage>
</organism>
<sequence length="90" mass="10780">MNRQKFIHAFLDGTFWRKRMMYLQRRQGGVYYFRMAIPTRLTAAYGRKEIVFSLGTKDKADARLKSLEYVQKYMIEFQTGKIDDTIVEKL</sequence>
<evidence type="ECO:0000313" key="3">
    <source>
        <dbReference type="Proteomes" id="UP000698963"/>
    </source>
</evidence>
<reference evidence="2" key="1">
    <citation type="journal article" date="2021" name="PeerJ">
        <title>Extensive microbial diversity within the chicken gut microbiome revealed by metagenomics and culture.</title>
        <authorList>
            <person name="Gilroy R."/>
            <person name="Ravi A."/>
            <person name="Getino M."/>
            <person name="Pursley I."/>
            <person name="Horton D.L."/>
            <person name="Alikhan N.F."/>
            <person name="Baker D."/>
            <person name="Gharbi K."/>
            <person name="Hall N."/>
            <person name="Watson M."/>
            <person name="Adriaenssens E.M."/>
            <person name="Foster-Nyarko E."/>
            <person name="Jarju S."/>
            <person name="Secka A."/>
            <person name="Antonio M."/>
            <person name="Oren A."/>
            <person name="Chaudhuri R.R."/>
            <person name="La Ragione R."/>
            <person name="Hildebrand F."/>
            <person name="Pallen M.J."/>
        </authorList>
    </citation>
    <scope>NUCLEOTIDE SEQUENCE</scope>
    <source>
        <strain evidence="2">ChiGjej2B2-19336</strain>
    </source>
</reference>
<reference evidence="2" key="2">
    <citation type="submission" date="2021-09" db="EMBL/GenBank/DDBJ databases">
        <authorList>
            <person name="Gilroy R."/>
        </authorList>
    </citation>
    <scope>NUCLEOTIDE SEQUENCE</scope>
    <source>
        <strain evidence="2">ChiGjej2B2-19336</strain>
    </source>
</reference>
<evidence type="ECO:0000313" key="2">
    <source>
        <dbReference type="EMBL" id="HJD96639.1"/>
    </source>
</evidence>
<protein>
    <recommendedName>
        <fullName evidence="1">DUF6538 domain-containing protein</fullName>
    </recommendedName>
</protein>
<evidence type="ECO:0000259" key="1">
    <source>
        <dbReference type="Pfam" id="PF20172"/>
    </source>
</evidence>